<gene>
    <name evidence="1" type="ORF">AGERDE_LOCUS3206</name>
</gene>
<dbReference type="AlphaFoldDB" id="A0A9N8WEV4"/>
<protein>
    <submittedName>
        <fullName evidence="1">12097_t:CDS:1</fullName>
    </submittedName>
</protein>
<comment type="caution">
    <text evidence="1">The sequence shown here is derived from an EMBL/GenBank/DDBJ whole genome shotgun (WGS) entry which is preliminary data.</text>
</comment>
<dbReference type="EMBL" id="CAJVPL010000299">
    <property type="protein sequence ID" value="CAG8480439.1"/>
    <property type="molecule type" value="Genomic_DNA"/>
</dbReference>
<accession>A0A9N8WEV4</accession>
<keyword evidence="2" id="KW-1185">Reference proteome</keyword>
<sequence>MSVIILEGGIKEWPTFKEFYKQHDLFEYKLQLEIVQTRTDRGREKSEDHRLHNILAENLILRRFDGIRR</sequence>
<reference evidence="1" key="1">
    <citation type="submission" date="2021-06" db="EMBL/GenBank/DDBJ databases">
        <authorList>
            <person name="Kallberg Y."/>
            <person name="Tangrot J."/>
            <person name="Rosling A."/>
        </authorList>
    </citation>
    <scope>NUCLEOTIDE SEQUENCE</scope>
    <source>
        <strain evidence="1">MT106</strain>
    </source>
</reference>
<proteinExistence type="predicted"/>
<evidence type="ECO:0000313" key="2">
    <source>
        <dbReference type="Proteomes" id="UP000789831"/>
    </source>
</evidence>
<organism evidence="1 2">
    <name type="scientific">Ambispora gerdemannii</name>
    <dbReference type="NCBI Taxonomy" id="144530"/>
    <lineage>
        <taxon>Eukaryota</taxon>
        <taxon>Fungi</taxon>
        <taxon>Fungi incertae sedis</taxon>
        <taxon>Mucoromycota</taxon>
        <taxon>Glomeromycotina</taxon>
        <taxon>Glomeromycetes</taxon>
        <taxon>Archaeosporales</taxon>
        <taxon>Ambisporaceae</taxon>
        <taxon>Ambispora</taxon>
    </lineage>
</organism>
<dbReference type="Proteomes" id="UP000789831">
    <property type="component" value="Unassembled WGS sequence"/>
</dbReference>
<evidence type="ECO:0000313" key="1">
    <source>
        <dbReference type="EMBL" id="CAG8480439.1"/>
    </source>
</evidence>
<name>A0A9N8WEV4_9GLOM</name>